<protein>
    <submittedName>
        <fullName evidence="2">Uncharacterized protein</fullName>
    </submittedName>
</protein>
<feature type="region of interest" description="Disordered" evidence="1">
    <location>
        <begin position="63"/>
        <end position="144"/>
    </location>
</feature>
<dbReference type="Proteomes" id="UP001054837">
    <property type="component" value="Unassembled WGS sequence"/>
</dbReference>
<gene>
    <name evidence="2" type="ORF">CDAR_604401</name>
</gene>
<keyword evidence="3" id="KW-1185">Reference proteome</keyword>
<sequence>MNVEVLKSIPVVGKKVRNNRTREALQALQRSATDPDLFVSSPKLMSKTEKKIEKSSELAFNIIKGDSSSKENAPVRRSKRKTPSTRKQPDKKISYENIENVSTTVPKVASKSKKVPSKKKIKTDLKNSKTDSLIPSLPDVLNTY</sequence>
<accession>A0AAV4M9D2</accession>
<organism evidence="2 3">
    <name type="scientific">Caerostris darwini</name>
    <dbReference type="NCBI Taxonomy" id="1538125"/>
    <lineage>
        <taxon>Eukaryota</taxon>
        <taxon>Metazoa</taxon>
        <taxon>Ecdysozoa</taxon>
        <taxon>Arthropoda</taxon>
        <taxon>Chelicerata</taxon>
        <taxon>Arachnida</taxon>
        <taxon>Araneae</taxon>
        <taxon>Araneomorphae</taxon>
        <taxon>Entelegynae</taxon>
        <taxon>Araneoidea</taxon>
        <taxon>Araneidae</taxon>
        <taxon>Caerostris</taxon>
    </lineage>
</organism>
<name>A0AAV4M9D2_9ARAC</name>
<evidence type="ECO:0000256" key="1">
    <source>
        <dbReference type="SAM" id="MobiDB-lite"/>
    </source>
</evidence>
<reference evidence="2 3" key="1">
    <citation type="submission" date="2021-06" db="EMBL/GenBank/DDBJ databases">
        <title>Caerostris darwini draft genome.</title>
        <authorList>
            <person name="Kono N."/>
            <person name="Arakawa K."/>
        </authorList>
    </citation>
    <scope>NUCLEOTIDE SEQUENCE [LARGE SCALE GENOMIC DNA]</scope>
</reference>
<comment type="caution">
    <text evidence="2">The sequence shown here is derived from an EMBL/GenBank/DDBJ whole genome shotgun (WGS) entry which is preliminary data.</text>
</comment>
<dbReference type="AlphaFoldDB" id="A0AAV4M9D2"/>
<proteinExistence type="predicted"/>
<dbReference type="EMBL" id="BPLQ01000220">
    <property type="protein sequence ID" value="GIX68964.1"/>
    <property type="molecule type" value="Genomic_DNA"/>
</dbReference>
<feature type="compositionally biased region" description="Basic residues" evidence="1">
    <location>
        <begin position="110"/>
        <end position="121"/>
    </location>
</feature>
<evidence type="ECO:0000313" key="2">
    <source>
        <dbReference type="EMBL" id="GIX68964.1"/>
    </source>
</evidence>
<evidence type="ECO:0000313" key="3">
    <source>
        <dbReference type="Proteomes" id="UP001054837"/>
    </source>
</evidence>